<dbReference type="Pfam" id="PF15087">
    <property type="entry name" value="DUF4551"/>
    <property type="match status" value="1"/>
</dbReference>
<sequence>MPGFMARTDIDGLQCRRNSKLDSFLRRNTECCVYERIRAYEPCVVISETVNKVFMYVILSDDAVYLAEYPPRTVQEAVRFRDVLDIELVNDLPDFLSGRDREHSQHIRVVYAPAKHAGKRGARFGGEIAGPCPSPSTSPSPFHRNNRNISPSLEGLSSVLLSTRSAPSESAGWGTAPSSLSGSREEEEGEYTLKQARSASCPSPNLHGLRLPLLRPSSQQPSPLRSRSSSSSSPSSQFPSCVSVPAVGQAPDPGEAARVQASVRRASILSRLMKRVLVERGGAEGEGKEAELHLYAVSLTSRIYLHLQSSWNSYMIRSTLMLDPLYRKRCSLTSSSPSQKQCQISWERTTCLFSQLSGEILQEGISQESLYLLLQELCTAAHRNITVKKLFWRSSELCPFLVKILEEAQQRFQDPALGGSRDHRADRLLLCALVAETLNLMFREMEVEPARVHLLTAERGALTEKLLLALVCDPEVVLQDPVDVVGSGPRSLQAGMQGLLGEYLDAATALLFEVVALSQQARCTPSFGHTLTVVWVLKTLQSHHSVLPFVSNLARQVISPLSGSQLVLSPAQSVLLYQRCRILMACLQYNADLAQHIRTEFREEFRYYVRMPWVEEKLPPQYPISQSTLRLISQLQHLALRNPPPEFC</sequence>
<accession>A0AAD7WDR4</accession>
<dbReference type="PANTHER" id="PTHR35354">
    <property type="entry name" value="RGD1561648"/>
    <property type="match status" value="1"/>
</dbReference>
<dbReference type="InterPro" id="IPR027878">
    <property type="entry name" value="DUF4551"/>
</dbReference>
<gene>
    <name evidence="2" type="ORF">AAFF_G00077870</name>
</gene>
<name>A0AAD7WDR4_9TELE</name>
<organism evidence="2 3">
    <name type="scientific">Aldrovandia affinis</name>
    <dbReference type="NCBI Taxonomy" id="143900"/>
    <lineage>
        <taxon>Eukaryota</taxon>
        <taxon>Metazoa</taxon>
        <taxon>Chordata</taxon>
        <taxon>Craniata</taxon>
        <taxon>Vertebrata</taxon>
        <taxon>Euteleostomi</taxon>
        <taxon>Actinopterygii</taxon>
        <taxon>Neopterygii</taxon>
        <taxon>Teleostei</taxon>
        <taxon>Notacanthiformes</taxon>
        <taxon>Halosauridae</taxon>
        <taxon>Aldrovandia</taxon>
    </lineage>
</organism>
<comment type="caution">
    <text evidence="2">The sequence shown here is derived from an EMBL/GenBank/DDBJ whole genome shotgun (WGS) entry which is preliminary data.</text>
</comment>
<evidence type="ECO:0000313" key="2">
    <source>
        <dbReference type="EMBL" id="KAJ8392219.1"/>
    </source>
</evidence>
<dbReference type="Proteomes" id="UP001221898">
    <property type="component" value="Unassembled WGS sequence"/>
</dbReference>
<proteinExistence type="predicted"/>
<feature type="region of interest" description="Disordered" evidence="1">
    <location>
        <begin position="164"/>
        <end position="258"/>
    </location>
</feature>
<dbReference type="PANTHER" id="PTHR35354:SF1">
    <property type="entry name" value="RGD1561648"/>
    <property type="match status" value="1"/>
</dbReference>
<reference evidence="2" key="1">
    <citation type="journal article" date="2023" name="Science">
        <title>Genome structures resolve the early diversification of teleost fishes.</title>
        <authorList>
            <person name="Parey E."/>
            <person name="Louis A."/>
            <person name="Montfort J."/>
            <person name="Bouchez O."/>
            <person name="Roques C."/>
            <person name="Iampietro C."/>
            <person name="Lluch J."/>
            <person name="Castinel A."/>
            <person name="Donnadieu C."/>
            <person name="Desvignes T."/>
            <person name="Floi Bucao C."/>
            <person name="Jouanno E."/>
            <person name="Wen M."/>
            <person name="Mejri S."/>
            <person name="Dirks R."/>
            <person name="Jansen H."/>
            <person name="Henkel C."/>
            <person name="Chen W.J."/>
            <person name="Zahm M."/>
            <person name="Cabau C."/>
            <person name="Klopp C."/>
            <person name="Thompson A.W."/>
            <person name="Robinson-Rechavi M."/>
            <person name="Braasch I."/>
            <person name="Lecointre G."/>
            <person name="Bobe J."/>
            <person name="Postlethwait J.H."/>
            <person name="Berthelot C."/>
            <person name="Roest Crollius H."/>
            <person name="Guiguen Y."/>
        </authorList>
    </citation>
    <scope>NUCLEOTIDE SEQUENCE</scope>
    <source>
        <strain evidence="2">NC1722</strain>
    </source>
</reference>
<dbReference type="AlphaFoldDB" id="A0AAD7WDR4"/>
<evidence type="ECO:0000256" key="1">
    <source>
        <dbReference type="SAM" id="MobiDB-lite"/>
    </source>
</evidence>
<evidence type="ECO:0000313" key="3">
    <source>
        <dbReference type="Proteomes" id="UP001221898"/>
    </source>
</evidence>
<feature type="compositionally biased region" description="Low complexity" evidence="1">
    <location>
        <begin position="209"/>
        <end position="237"/>
    </location>
</feature>
<keyword evidence="3" id="KW-1185">Reference proteome</keyword>
<feature type="region of interest" description="Disordered" evidence="1">
    <location>
        <begin position="122"/>
        <end position="149"/>
    </location>
</feature>
<protein>
    <submittedName>
        <fullName evidence="2">Uncharacterized protein</fullName>
    </submittedName>
</protein>
<dbReference type="EMBL" id="JAINUG010000148">
    <property type="protein sequence ID" value="KAJ8392219.1"/>
    <property type="molecule type" value="Genomic_DNA"/>
</dbReference>